<dbReference type="Proteomes" id="UP000830055">
    <property type="component" value="Chromosome"/>
</dbReference>
<feature type="region of interest" description="Disordered" evidence="1">
    <location>
        <begin position="137"/>
        <end position="157"/>
    </location>
</feature>
<evidence type="ECO:0000256" key="1">
    <source>
        <dbReference type="SAM" id="MobiDB-lite"/>
    </source>
</evidence>
<feature type="chain" id="PRO_5047200416" description="Periplasmic heavy metal sensor" evidence="2">
    <location>
        <begin position="25"/>
        <end position="157"/>
    </location>
</feature>
<dbReference type="InterPro" id="IPR025961">
    <property type="entry name" value="Metal_resist"/>
</dbReference>
<proteinExistence type="predicted"/>
<evidence type="ECO:0000313" key="4">
    <source>
        <dbReference type="Proteomes" id="UP000830055"/>
    </source>
</evidence>
<dbReference type="Gene3D" id="1.20.120.1490">
    <property type="match status" value="1"/>
</dbReference>
<sequence>MKKKIVIAIVVAGLGLAGLNQAFAGWGARAGGWCPNFQGPGYTQMDPAVQEKLDTFFESNQDLHKSLVMKRAEHHALMRAENPDPVAASKVAGELFDLRAALQQKAEEAGVSSYLGRMSGHGGPGFCRTGMRGPGHGGPGMGGRMMNGAGPGGGPQF</sequence>
<protein>
    <recommendedName>
        <fullName evidence="5">Periplasmic heavy metal sensor</fullName>
    </recommendedName>
</protein>
<evidence type="ECO:0008006" key="5">
    <source>
        <dbReference type="Google" id="ProtNLM"/>
    </source>
</evidence>
<feature type="signal peptide" evidence="2">
    <location>
        <begin position="1"/>
        <end position="24"/>
    </location>
</feature>
<evidence type="ECO:0000256" key="2">
    <source>
        <dbReference type="SAM" id="SignalP"/>
    </source>
</evidence>
<dbReference type="RefSeq" id="WP_284151516.1">
    <property type="nucleotide sequence ID" value="NZ_AP025516.1"/>
</dbReference>
<evidence type="ECO:0000313" key="3">
    <source>
        <dbReference type="EMBL" id="BDD88129.1"/>
    </source>
</evidence>
<dbReference type="EMBL" id="AP025516">
    <property type="protein sequence ID" value="BDD88129.1"/>
    <property type="molecule type" value="Genomic_DNA"/>
</dbReference>
<reference evidence="3 4" key="1">
    <citation type="submission" date="2022-01" db="EMBL/GenBank/DDBJ databases">
        <title>Desulfofustis limnae sp. nov., a novel mesophilic sulfate-reducing bacterium isolated from marsh soil.</title>
        <authorList>
            <person name="Watanabe M."/>
            <person name="Takahashi A."/>
            <person name="Kojima H."/>
            <person name="Fukui M."/>
        </authorList>
    </citation>
    <scope>NUCLEOTIDE SEQUENCE [LARGE SCALE GENOMIC DNA]</scope>
    <source>
        <strain evidence="3 4">PPLL</strain>
    </source>
</reference>
<keyword evidence="4" id="KW-1185">Reference proteome</keyword>
<name>A0ABN6M5H4_9BACT</name>
<organism evidence="3 4">
    <name type="scientific">Desulfofustis limnaeus</name>
    <dbReference type="NCBI Taxonomy" id="2740163"/>
    <lineage>
        <taxon>Bacteria</taxon>
        <taxon>Pseudomonadati</taxon>
        <taxon>Thermodesulfobacteriota</taxon>
        <taxon>Desulfobulbia</taxon>
        <taxon>Desulfobulbales</taxon>
        <taxon>Desulfocapsaceae</taxon>
        <taxon>Desulfofustis</taxon>
    </lineage>
</organism>
<accession>A0ABN6M5H4</accession>
<keyword evidence="2" id="KW-0732">Signal</keyword>
<gene>
    <name evidence="3" type="ORF">DPPLL_24940</name>
</gene>
<dbReference type="Pfam" id="PF13801">
    <property type="entry name" value="Metal_resist"/>
    <property type="match status" value="1"/>
</dbReference>